<dbReference type="PANTHER" id="PTHR12110:SF48">
    <property type="entry name" value="BLL3656 PROTEIN"/>
    <property type="match status" value="1"/>
</dbReference>
<dbReference type="InterPro" id="IPR050312">
    <property type="entry name" value="IolE/XylAMocC-like"/>
</dbReference>
<comment type="caution">
    <text evidence="2">The sequence shown here is derived from an EMBL/GenBank/DDBJ whole genome shotgun (WGS) entry which is preliminary data.</text>
</comment>
<protein>
    <submittedName>
        <fullName evidence="2">Xylose isomerase domain-containing protein</fullName>
    </submittedName>
</protein>
<accession>K0ULH7</accession>
<dbReference type="Proteomes" id="UP000006072">
    <property type="component" value="Unassembled WGS sequence"/>
</dbReference>
<gene>
    <name evidence="2" type="ORF">MVAC_16771</name>
</gene>
<feature type="domain" description="Xylose isomerase-like TIM barrel" evidence="1">
    <location>
        <begin position="22"/>
        <end position="246"/>
    </location>
</feature>
<proteinExistence type="predicted"/>
<dbReference type="GO" id="GO:0016853">
    <property type="term" value="F:isomerase activity"/>
    <property type="evidence" value="ECO:0007669"/>
    <property type="project" value="UniProtKB-KW"/>
</dbReference>
<reference evidence="2 3" key="1">
    <citation type="journal article" date="2012" name="J. Bacteriol.">
        <title>Complete Genome Sequence of Mycobacterium vaccae Type Strain ATCC 25954.</title>
        <authorList>
            <person name="Ho Y.S."/>
            <person name="Adroub S.A."/>
            <person name="Abadi M."/>
            <person name="Al Alwan B."/>
            <person name="Alkhateeb R."/>
            <person name="Gao G."/>
            <person name="Ragab A."/>
            <person name="Ali S."/>
            <person name="van Soolingen D."/>
            <person name="Bitter W."/>
            <person name="Pain A."/>
            <person name="Abdallah A.M."/>
        </authorList>
    </citation>
    <scope>NUCLEOTIDE SEQUENCE [LARGE SCALE GENOMIC DNA]</scope>
    <source>
        <strain evidence="2 3">ATCC 25954</strain>
    </source>
</reference>
<dbReference type="AlphaFoldDB" id="K0ULH7"/>
<dbReference type="PANTHER" id="PTHR12110">
    <property type="entry name" value="HYDROXYPYRUVATE ISOMERASE"/>
    <property type="match status" value="1"/>
</dbReference>
<dbReference type="Pfam" id="PF01261">
    <property type="entry name" value="AP_endonuc_2"/>
    <property type="match status" value="1"/>
</dbReference>
<name>K0ULH7_MYCVA</name>
<dbReference type="InterPro" id="IPR036237">
    <property type="entry name" value="Xyl_isomerase-like_sf"/>
</dbReference>
<dbReference type="eggNOG" id="COG1082">
    <property type="taxonomic scope" value="Bacteria"/>
</dbReference>
<dbReference type="RefSeq" id="WP_003931780.1">
    <property type="nucleotide sequence ID" value="NZ_JH814694.1"/>
</dbReference>
<dbReference type="SUPFAM" id="SSF51658">
    <property type="entry name" value="Xylose isomerase-like"/>
    <property type="match status" value="1"/>
</dbReference>
<keyword evidence="3" id="KW-1185">Reference proteome</keyword>
<keyword evidence="2" id="KW-0413">Isomerase</keyword>
<evidence type="ECO:0000313" key="3">
    <source>
        <dbReference type="Proteomes" id="UP000006072"/>
    </source>
</evidence>
<dbReference type="InterPro" id="IPR013022">
    <property type="entry name" value="Xyl_isomerase-like_TIM-brl"/>
</dbReference>
<organism evidence="2 3">
    <name type="scientific">Mycolicibacterium vaccae ATCC 25954</name>
    <dbReference type="NCBI Taxonomy" id="1194972"/>
    <lineage>
        <taxon>Bacteria</taxon>
        <taxon>Bacillati</taxon>
        <taxon>Actinomycetota</taxon>
        <taxon>Actinomycetes</taxon>
        <taxon>Mycobacteriales</taxon>
        <taxon>Mycobacteriaceae</taxon>
        <taxon>Mycolicibacterium</taxon>
    </lineage>
</organism>
<dbReference type="HOGENOM" id="CLU_035063_4_0_11"/>
<evidence type="ECO:0000259" key="1">
    <source>
        <dbReference type="Pfam" id="PF01261"/>
    </source>
</evidence>
<dbReference type="EMBL" id="ALQA01000036">
    <property type="protein sequence ID" value="EJZ07982.1"/>
    <property type="molecule type" value="Genomic_DNA"/>
</dbReference>
<dbReference type="Gene3D" id="3.20.20.150">
    <property type="entry name" value="Divalent-metal-dependent TIM barrel enzymes"/>
    <property type="match status" value="1"/>
</dbReference>
<sequence length="271" mass="29135">MTDDRLAIEYLSVFGLPPVEFVRLAAELGVGQISMGLTAMPLESLGYPHFSLRDDSALRRDMGTAMYDCGVQISLGEGFLVVPGADCRAYAADLDLMRELGAPRINTLGLDPDRDRTFDQFAILTELAAERGMQTTLEMMPGSVVGDLDTALAAVRHVGRQDFRLLIDTMHLGYSGAGADDIRALDPAVIGYVQLSDMPVIGGMEDYLVAATFERMIPGTGTLPLADILDALPRDVHVGLEVPMRTSAEAGVGPLDRLRPCVEAARVLVPT</sequence>
<evidence type="ECO:0000313" key="2">
    <source>
        <dbReference type="EMBL" id="EJZ07982.1"/>
    </source>
</evidence>
<dbReference type="PATRIC" id="fig|1194972.3.peg.3348"/>